<dbReference type="InterPro" id="IPR028728">
    <property type="entry name" value="Astrin"/>
</dbReference>
<feature type="region of interest" description="Disordered" evidence="2">
    <location>
        <begin position="368"/>
        <end position="406"/>
    </location>
</feature>
<keyword evidence="1" id="KW-0175">Coiled coil</keyword>
<feature type="coiled-coil region" evidence="1">
    <location>
        <begin position="971"/>
        <end position="1082"/>
    </location>
</feature>
<organism evidence="3 4">
    <name type="scientific">Gadus morhua</name>
    <name type="common">Atlantic cod</name>
    <dbReference type="NCBI Taxonomy" id="8049"/>
    <lineage>
        <taxon>Eukaryota</taxon>
        <taxon>Metazoa</taxon>
        <taxon>Chordata</taxon>
        <taxon>Craniata</taxon>
        <taxon>Vertebrata</taxon>
        <taxon>Euteleostomi</taxon>
        <taxon>Actinopterygii</taxon>
        <taxon>Neopterygii</taxon>
        <taxon>Teleostei</taxon>
        <taxon>Neoteleostei</taxon>
        <taxon>Acanthomorphata</taxon>
        <taxon>Zeiogadaria</taxon>
        <taxon>Gadariae</taxon>
        <taxon>Gadiformes</taxon>
        <taxon>Gadoidei</taxon>
        <taxon>Gadidae</taxon>
        <taxon>Gadus</taxon>
    </lineage>
</organism>
<feature type="coiled-coil region" evidence="1">
    <location>
        <begin position="834"/>
        <end position="861"/>
    </location>
</feature>
<feature type="region of interest" description="Disordered" evidence="2">
    <location>
        <begin position="1"/>
        <end position="64"/>
    </location>
</feature>
<dbReference type="GO" id="GO:0051301">
    <property type="term" value="P:cell division"/>
    <property type="evidence" value="ECO:0007669"/>
    <property type="project" value="InterPro"/>
</dbReference>
<keyword evidence="4" id="KW-1185">Reference proteome</keyword>
<feature type="compositionally biased region" description="Polar residues" evidence="2">
    <location>
        <begin position="48"/>
        <end position="62"/>
    </location>
</feature>
<evidence type="ECO:0000256" key="2">
    <source>
        <dbReference type="SAM" id="MobiDB-lite"/>
    </source>
</evidence>
<sequence length="1565" mass="173288">MSESSGVELKPLRPGVRAPLRSLENDLQQMQSTPSSKPHSRLPATVDVSDTTMDDPNQQGNKKSIRSFNLVDGCSILDASTACSGDITFKSFACMDGDIEILDYSDAAEDSIVLPTHQPSKSWIHRDLTISESIIINESESKHIDHAYVNQEEGNGVVMKHAVLEEQVDSLTELSNSIPSEASKNMNAQQEPTLVNGCREAECDITYKSFICDGGEVEILDATAHPLNMTIPLPKEELEYQHPGDEFIMSSVGEDSGDQDHTDHPYSSKECRFSCSIEQSPKLRDGPTDITLRSFVCTGGEVELSDTTTVAEQTIPVPSVQLGISNYLAKDESIINQSELAANQIIDPFKGHLEHCYFNNDFLNIPSPSSDLKAPQEPLSSSAEAPQLDEHDSVTDGGKSTGPFESLRDTAADVNSTDAFILLEKPLPLSEDPAEFSPTSYNDIRAVSIVESHDPDSQHKQPCALKRDESIEAAPANDAVITVANIQKLQDVSQTVLSPVEVIAAGYCSDFLAEISVLDRESLVEKMPYAVPLMGPLESPISRPLFNSTALRTRYLATPRVSRHREVPEQLPPARGSVVAASAGPASQELRGLPDPPLILDGFQKQRLRQVAEYLFLTSEKMPTGPAPFALAAIAPPAVKSHSICVGTSPVKWVDCCFNTSGQFVRKREISVADGCTATDPLLWNVPPGSLEGLPKQELEQRLRSHMINVEVLLQQLDASRGQKSTPAGPPPSQLRDVLVQTDHTELNQTSTYRDLYMTALGRIQELEMDQSSLQSLIQAVEETKITAGTLSADTDTAISTMRQMEQAVREDRCGLLAQYGQMKGLCGRFMDSQSRLAQKVRDALQEREDMRRQMDEALSHKEAAFSVTEQLRAHCAQQISEMKQSVGCHQELMEALKKTYPEQVALNHAYVETLSSASGLLSRTTKEQASLAEELARVHSLLKKTVPMLLKLNEKAVDALSDRNQHLLDRDQALEKMQQIQEALQQAHLDLEDADQQIGDLKIQATIMNSELGVLRQKLSEGEEERALLERKVSELSATISSTLASYTFLEQSLISESAMLQQSRKDQQQAVDQADQLEALLGPSEQRVGELSRALAHSEQQLGLLQAHCQAQAQQLQLLEDTCTQLSSAREMNEFLQMENEAVREQTVEIEELYQASLQGLRERNNQCEDLKGAVSRLQLEKASVEADLEATRSRASHAQQSLGEQLVQGVTSLTVQLHTLKGLTHSLHVALGEQNSEPGAEAASRATTPGPGRSTFIDRIMVALGAEKEKEKEKEKEEEEEEERGLGALGGAVVTLNVCRDNYIDCYDVFCLKNEHKKYDNQPEFEGLLSKTSAFTRITPAVTPKKIQRLEVEEEETELGSFGLPELLLELSSTVTELASTLATTRQRKDDQLEEMHSTICDLQREQQAAASKHRDEVVQLTNQLSRLSGQVEKGQLAQQHETQELRHMLQQSQVESWALRDELRKGGSGSDGTPHFMEQKIQLLQEVERLKGGLMQSEQARTKLLEKAKRHKMVYLKNEQKMEEELGMLDNMVETARKTLKSIPDVVQNYEELRKLQDLIS</sequence>
<protein>
    <recommendedName>
        <fullName evidence="5">Sperm-associated antigen 5</fullName>
    </recommendedName>
</protein>
<dbReference type="PANTHER" id="PTHR15347:SF1">
    <property type="entry name" value="SPERM-ASSOCIATED ANTIGEN 5"/>
    <property type="match status" value="1"/>
</dbReference>
<dbReference type="Proteomes" id="UP000694546">
    <property type="component" value="Chromosome 3"/>
</dbReference>
<name>A0A8C5FLR2_GADMO</name>
<evidence type="ECO:0008006" key="5">
    <source>
        <dbReference type="Google" id="ProtNLM"/>
    </source>
</evidence>
<evidence type="ECO:0000256" key="1">
    <source>
        <dbReference type="SAM" id="Coils"/>
    </source>
</evidence>
<feature type="coiled-coil region" evidence="1">
    <location>
        <begin position="1128"/>
        <end position="1197"/>
    </location>
</feature>
<dbReference type="SUPFAM" id="SSF57997">
    <property type="entry name" value="Tropomyosin"/>
    <property type="match status" value="1"/>
</dbReference>
<evidence type="ECO:0000313" key="3">
    <source>
        <dbReference type="Ensembl" id="ENSGMOP00000046113.1"/>
    </source>
</evidence>
<dbReference type="GO" id="GO:0051988">
    <property type="term" value="P:regulation of attachment of spindle microtubules to kinetochore"/>
    <property type="evidence" value="ECO:0007669"/>
    <property type="project" value="InterPro"/>
</dbReference>
<reference evidence="3" key="1">
    <citation type="submission" date="2025-08" db="UniProtKB">
        <authorList>
            <consortium name="Ensembl"/>
        </authorList>
    </citation>
    <scope>IDENTIFICATION</scope>
</reference>
<evidence type="ECO:0000313" key="4">
    <source>
        <dbReference type="Proteomes" id="UP000694546"/>
    </source>
</evidence>
<feature type="compositionally biased region" description="Polar residues" evidence="2">
    <location>
        <begin position="25"/>
        <end position="37"/>
    </location>
</feature>
<proteinExistence type="predicted"/>
<dbReference type="OMA" id="YMEEKIQ"/>
<reference evidence="3" key="2">
    <citation type="submission" date="2025-09" db="UniProtKB">
        <authorList>
            <consortium name="Ensembl"/>
        </authorList>
    </citation>
    <scope>IDENTIFICATION</scope>
</reference>
<dbReference type="Ensembl" id="ENSGMOT00000052866.1">
    <property type="protein sequence ID" value="ENSGMOP00000046113.1"/>
    <property type="gene ID" value="ENSGMOG00000035059.1"/>
</dbReference>
<dbReference type="PANTHER" id="PTHR15347">
    <property type="entry name" value="SPERM-ASSOCIATED ANTIGEN 5"/>
    <property type="match status" value="1"/>
</dbReference>
<accession>A0A8C5FLR2</accession>